<evidence type="ECO:0000313" key="2">
    <source>
        <dbReference type="EMBL" id="MCB4823135.1"/>
    </source>
</evidence>
<dbReference type="EMBL" id="JAJAQI010000022">
    <property type="protein sequence ID" value="MCB4823135.1"/>
    <property type="molecule type" value="Genomic_DNA"/>
</dbReference>
<dbReference type="RefSeq" id="WP_226609460.1">
    <property type="nucleotide sequence ID" value="NZ_JAJAQI010000022.1"/>
</dbReference>
<evidence type="ECO:0000256" key="1">
    <source>
        <dbReference type="SAM" id="MobiDB-lite"/>
    </source>
</evidence>
<feature type="compositionally biased region" description="Acidic residues" evidence="1">
    <location>
        <begin position="390"/>
        <end position="399"/>
    </location>
</feature>
<proteinExistence type="predicted"/>
<dbReference type="Proteomes" id="UP001139311">
    <property type="component" value="Unassembled WGS sequence"/>
</dbReference>
<accession>A0A9X1LBF5</accession>
<dbReference type="AlphaFoldDB" id="A0A9X1LBF5"/>
<protein>
    <recommendedName>
        <fullName evidence="4">HTH DNA binding domain-containing protein</fullName>
    </recommendedName>
</protein>
<evidence type="ECO:0008006" key="4">
    <source>
        <dbReference type="Google" id="ProtNLM"/>
    </source>
</evidence>
<name>A0A9X1LBF5_9PROT</name>
<keyword evidence="3" id="KW-1185">Reference proteome</keyword>
<reference evidence="2" key="1">
    <citation type="submission" date="2021-10" db="EMBL/GenBank/DDBJ databases">
        <title>Roseicella aerolatum sp. nov., isolated from aerosols of e-waste dismantling site.</title>
        <authorList>
            <person name="Qin T."/>
        </authorList>
    </citation>
    <scope>NUCLEOTIDE SEQUENCE</scope>
    <source>
        <strain evidence="2">GB24</strain>
    </source>
</reference>
<evidence type="ECO:0000313" key="3">
    <source>
        <dbReference type="Proteomes" id="UP001139311"/>
    </source>
</evidence>
<organism evidence="2 3">
    <name type="scientific">Roseicella aerolata</name>
    <dbReference type="NCBI Taxonomy" id="2883479"/>
    <lineage>
        <taxon>Bacteria</taxon>
        <taxon>Pseudomonadati</taxon>
        <taxon>Pseudomonadota</taxon>
        <taxon>Alphaproteobacteria</taxon>
        <taxon>Acetobacterales</taxon>
        <taxon>Roseomonadaceae</taxon>
        <taxon>Roseicella</taxon>
    </lineage>
</organism>
<comment type="caution">
    <text evidence="2">The sequence shown here is derived from an EMBL/GenBank/DDBJ whole genome shotgun (WGS) entry which is preliminary data.</text>
</comment>
<sequence>MGAPLDSLTRSSPNAVADVETVAALARAAAAIARLDGASAGHPLTPALLHRARLDAVRRMAAVDGYLIDPWHLAALVEGLRPRRFDGARNLAEAGGVFEAGRAALALHRWLVAPDFDEEGEVRAATAALREGPSTGVALLDAAAGAWRWLDRGGARPPLRAALVRHWVKTGTIRAPLPLTGAAALRADAEPHAGGWTAAFLDALAGEAADTQQTLLDLERAWFAARRAVTGRRRHSRAPGAVDLLAAAPLLSATTLAAALGVSIKSALDILDALVRDDVAVEVTGRAARRLFGLRGLAPLAAAVRPPRRPEPGRGRGWPRAVPVEVELTTPPPMAPLTPVERRAFDYSDLTGAMDELDAALRRARRALDAIARGEPDAAGAGGPTCPPEQWDDDEAPGP</sequence>
<feature type="region of interest" description="Disordered" evidence="1">
    <location>
        <begin position="372"/>
        <end position="399"/>
    </location>
</feature>
<gene>
    <name evidence="2" type="ORF">LHA35_15485</name>
</gene>